<feature type="compositionally biased region" description="Polar residues" evidence="1">
    <location>
        <begin position="135"/>
        <end position="146"/>
    </location>
</feature>
<organism evidence="2">
    <name type="scientific">Chromera velia CCMP2878</name>
    <dbReference type="NCBI Taxonomy" id="1169474"/>
    <lineage>
        <taxon>Eukaryota</taxon>
        <taxon>Sar</taxon>
        <taxon>Alveolata</taxon>
        <taxon>Colpodellida</taxon>
        <taxon>Chromeraceae</taxon>
        <taxon>Chromera</taxon>
    </lineage>
</organism>
<feature type="compositionally biased region" description="Polar residues" evidence="1">
    <location>
        <begin position="65"/>
        <end position="85"/>
    </location>
</feature>
<accession>A0A0G4G285</accession>
<feature type="region of interest" description="Disordered" evidence="1">
    <location>
        <begin position="42"/>
        <end position="89"/>
    </location>
</feature>
<feature type="compositionally biased region" description="Low complexity" evidence="1">
    <location>
        <begin position="337"/>
        <end position="346"/>
    </location>
</feature>
<feature type="compositionally biased region" description="Gly residues" evidence="1">
    <location>
        <begin position="512"/>
        <end position="523"/>
    </location>
</feature>
<dbReference type="AlphaFoldDB" id="A0A0G4G285"/>
<feature type="compositionally biased region" description="Polar residues" evidence="1">
    <location>
        <begin position="243"/>
        <end position="255"/>
    </location>
</feature>
<dbReference type="EMBL" id="CDMZ01000819">
    <property type="protein sequence ID" value="CEM22095.1"/>
    <property type="molecule type" value="Genomic_DNA"/>
</dbReference>
<proteinExistence type="predicted"/>
<evidence type="ECO:0000256" key="1">
    <source>
        <dbReference type="SAM" id="MobiDB-lite"/>
    </source>
</evidence>
<gene>
    <name evidence="2" type="ORF">Cvel_19870</name>
</gene>
<sequence length="763" mass="82380">MTIKAGRCEGLAGGEDMKVEQQNFLQLATQVDSRIVTSKEDLKDSAFVETASSRTAVREEKEANTQRGGNQSQPQKKKPTTSSVPSVAFEDRIDADEVLSFGFSDSPPVPLFSTSMASVKRPVGQEKEEQKQRVDGQQQTRKGENTTIQAAKSVTVQRIEGCLEEVSRPFSFPADQKSYLPASSSPNPATRETPSGLRSQHEYSGVNETGRVEYGLRATRAMPRIDVHQRRERAERSGGSDLQWVQGSEQGQQPLPLSGNVGLGRGIGGGGDEGLDGPACFFQDSPAFAPATAGIAGPRIAPRTPLSGCGFTPSPGQGQAPGQAYADTERDRESNGAPTTATATRTPNHHIPRRAQQPLHLQAHVSEGPVTNPRFPPFQQHQWQQEEGEQSLVAPMPPQPTYTRPQHGMPTTPAYHSLQPIHVTVGGAELPIQAQQNAGAVTGAGTPGGPPNPNPNQHQVTVAEGQTEPILQIPAHFVPRLIGGGGKCDQDFQDRSGASLKYDRVTSVQGTSGRGGLWGGGGPNRPKPFGFFRTVKQIFTETHNGQEAVPCRPNQRGGSKAPPFALQSGPPLPPPKTGFQGLIEFPTAPPSPPFRAPREEDEDSDGWDSVDAIPVPPETARKCAAASRRDACGPPGRAYDWHHNVPKSIGTVMNGLVGCEKEEISKFTSLCRDHHNAIHSIGEIMAEEEGWAKGKVLIEGSEQMKRLGNLWLAKNAREEKQVVHPIRKGEFSAYATICVFPTLSYLNFTEKQRRHVPEVKSCV</sequence>
<feature type="region of interest" description="Disordered" evidence="1">
    <location>
        <begin position="503"/>
        <end position="524"/>
    </location>
</feature>
<dbReference type="VEuPathDB" id="CryptoDB:Cvel_19870"/>
<feature type="compositionally biased region" description="Acidic residues" evidence="1">
    <location>
        <begin position="599"/>
        <end position="608"/>
    </location>
</feature>
<feature type="region of interest" description="Disordered" evidence="1">
    <location>
        <begin position="173"/>
        <end position="257"/>
    </location>
</feature>
<name>A0A0G4G285_9ALVE</name>
<feature type="region of interest" description="Disordered" evidence="1">
    <location>
        <begin position="118"/>
        <end position="146"/>
    </location>
</feature>
<feature type="compositionally biased region" description="Basic and acidic residues" evidence="1">
    <location>
        <begin position="223"/>
        <end position="238"/>
    </location>
</feature>
<evidence type="ECO:0000313" key="2">
    <source>
        <dbReference type="EMBL" id="CEM22095.1"/>
    </source>
</evidence>
<protein>
    <submittedName>
        <fullName evidence="2">Uncharacterized protein</fullName>
    </submittedName>
</protein>
<feature type="region of interest" description="Disordered" evidence="1">
    <location>
        <begin position="309"/>
        <end position="349"/>
    </location>
</feature>
<dbReference type="CDD" id="cd00105">
    <property type="entry name" value="KH-I"/>
    <property type="match status" value="1"/>
</dbReference>
<feature type="compositionally biased region" description="Polar residues" evidence="1">
    <location>
        <begin position="181"/>
        <end position="198"/>
    </location>
</feature>
<reference evidence="2" key="1">
    <citation type="submission" date="2014-11" db="EMBL/GenBank/DDBJ databases">
        <authorList>
            <person name="Otto D Thomas"/>
            <person name="Naeem Raeece"/>
        </authorList>
    </citation>
    <scope>NUCLEOTIDE SEQUENCE</scope>
</reference>
<feature type="region of interest" description="Disordered" evidence="1">
    <location>
        <begin position="586"/>
        <end position="614"/>
    </location>
</feature>
<feature type="compositionally biased region" description="Basic and acidic residues" evidence="1">
    <location>
        <begin position="123"/>
        <end position="134"/>
    </location>
</feature>